<dbReference type="GO" id="GO:0051920">
    <property type="term" value="F:peroxiredoxin activity"/>
    <property type="evidence" value="ECO:0007669"/>
    <property type="project" value="InterPro"/>
</dbReference>
<gene>
    <name evidence="1" type="ORF">GA0070603_1350</name>
</gene>
<dbReference type="InterPro" id="IPR004675">
    <property type="entry name" value="AhpD_core"/>
</dbReference>
<evidence type="ECO:0000313" key="2">
    <source>
        <dbReference type="Proteomes" id="UP000198605"/>
    </source>
</evidence>
<organism evidence="1 2">
    <name type="scientific">Micromonospora chersina</name>
    <dbReference type="NCBI Taxonomy" id="47854"/>
    <lineage>
        <taxon>Bacteria</taxon>
        <taxon>Bacillati</taxon>
        <taxon>Actinomycetota</taxon>
        <taxon>Actinomycetes</taxon>
        <taxon>Micromonosporales</taxon>
        <taxon>Micromonosporaceae</taxon>
        <taxon>Micromonospora</taxon>
    </lineage>
</organism>
<dbReference type="SUPFAM" id="SSF69118">
    <property type="entry name" value="AhpD-like"/>
    <property type="match status" value="1"/>
</dbReference>
<dbReference type="EMBL" id="FMIB01000002">
    <property type="protein sequence ID" value="SCL52194.1"/>
    <property type="molecule type" value="Genomic_DNA"/>
</dbReference>
<evidence type="ECO:0000313" key="1">
    <source>
        <dbReference type="EMBL" id="SCL52194.1"/>
    </source>
</evidence>
<name>A0A1C6UDZ3_9ACTN</name>
<protein>
    <submittedName>
        <fullName evidence="1">Uncharacterized peroxidase-related enzyme</fullName>
    </submittedName>
</protein>
<dbReference type="Proteomes" id="UP000198605">
    <property type="component" value="Unassembled WGS sequence"/>
</dbReference>
<accession>A0A1C6UDZ3</accession>
<dbReference type="NCBIfam" id="TIGR00778">
    <property type="entry name" value="ahpD_dom"/>
    <property type="match status" value="1"/>
</dbReference>
<keyword evidence="2" id="KW-1185">Reference proteome</keyword>
<dbReference type="PANTHER" id="PTHR35446:SF2">
    <property type="entry name" value="CARBOXYMUCONOLACTONE DECARBOXYLASE-LIKE DOMAIN-CONTAINING PROTEIN"/>
    <property type="match status" value="1"/>
</dbReference>
<dbReference type="InterPro" id="IPR029032">
    <property type="entry name" value="AhpD-like"/>
</dbReference>
<proteinExistence type="predicted"/>
<keyword evidence="1" id="KW-0575">Peroxidase</keyword>
<keyword evidence="1" id="KW-0560">Oxidoreductase</keyword>
<dbReference type="STRING" id="47854.GA0070603_1350"/>
<sequence>MTCHPAHARLWLTGECAPQPTTRERDVIAHIDLGLDEQAHPGINGLARYRPETAGPLLDLADTLLHAPHPTLTPGERELIAAYVSDLNDCAFCCASHSAFAAAQLPAGMPLVEQVRRDPDAAPVGAKMRALLRIAGAVQRSGREVTAELVKEARAEGATDLEIHDTVLIAAAFCMYNRYVDGLGTVAPADPAGYTRAAEHIVAHGYGAR</sequence>
<dbReference type="PANTHER" id="PTHR35446">
    <property type="entry name" value="SI:CH211-175M2.5"/>
    <property type="match status" value="1"/>
</dbReference>
<reference evidence="2" key="1">
    <citation type="submission" date="2016-06" db="EMBL/GenBank/DDBJ databases">
        <authorList>
            <person name="Varghese N."/>
            <person name="Submissions Spin"/>
        </authorList>
    </citation>
    <scope>NUCLEOTIDE SEQUENCE [LARGE SCALE GENOMIC DNA]</scope>
    <source>
        <strain evidence="2">DSM 44151</strain>
    </source>
</reference>
<dbReference type="Gene3D" id="1.20.1290.10">
    <property type="entry name" value="AhpD-like"/>
    <property type="match status" value="1"/>
</dbReference>
<dbReference type="AlphaFoldDB" id="A0A1C6UDZ3"/>